<keyword evidence="2" id="KW-0012">Acyltransferase</keyword>
<dbReference type="GO" id="GO:0016779">
    <property type="term" value="F:nucleotidyltransferase activity"/>
    <property type="evidence" value="ECO:0007669"/>
    <property type="project" value="UniProtKB-ARBA"/>
</dbReference>
<reference evidence="3 4" key="1">
    <citation type="submission" date="2018-07" db="EMBL/GenBank/DDBJ databases">
        <title>Genome analysis of Runella aurantiaca.</title>
        <authorList>
            <person name="Yang X."/>
        </authorList>
    </citation>
    <scope>NUCLEOTIDE SEQUENCE [LARGE SCALE GENOMIC DNA]</scope>
    <source>
        <strain evidence="3 4">YX9</strain>
    </source>
</reference>
<proteinExistence type="predicted"/>
<dbReference type="SUPFAM" id="SSF51161">
    <property type="entry name" value="Trimeric LpxA-like enzymes"/>
    <property type="match status" value="1"/>
</dbReference>
<sequence length="396" mass="43320">MNNYILYDDTAVRPHLLPFTFTRPVSEIRCGILTLTEKWTHFLHAKPSFLTEPYLQHKFPFVATNDNIFLNGAVCATASIAIAVGQLKAGEALIALENDQVIAYRSPFEVVNPVSELKTVLFSEPIVTIQRLWDIYGENGAQIKADFTALTQGRVSQPLADPFTHVYAPENVFLEEGAKVRASILNAENGPIYIGKNATVSEGSVIMGPFALGEGSAVNWGAKMRMNTSVGPHCKIGGEVSNSVLFGFSNKGHDGFLGNSVLGEWCNLGANCNNSNLKNDYTNVKLYSYATETLEDTNRLFCGLFMGDFTKAGISTLFNTGTVVGVNTNVFGAGFQPKHIPSFSWGGAAEGFTEYRIEKALKVAYETVSRRGEAFGETEQEILKHVFELSRGNNQK</sequence>
<dbReference type="AlphaFoldDB" id="A0A369I6A5"/>
<evidence type="ECO:0000313" key="4">
    <source>
        <dbReference type="Proteomes" id="UP000253141"/>
    </source>
</evidence>
<dbReference type="InterPro" id="IPR050065">
    <property type="entry name" value="GlmU-like"/>
</dbReference>
<dbReference type="OrthoDB" id="9784832at2"/>
<dbReference type="InterPro" id="IPR023917">
    <property type="entry name" value="Bifunctiontional_GlmU_bac-type"/>
</dbReference>
<dbReference type="EMBL" id="QPIW01000010">
    <property type="protein sequence ID" value="RDB05299.1"/>
    <property type="molecule type" value="Genomic_DNA"/>
</dbReference>
<evidence type="ECO:0000256" key="2">
    <source>
        <dbReference type="ARBA" id="ARBA00023315"/>
    </source>
</evidence>
<evidence type="ECO:0000256" key="1">
    <source>
        <dbReference type="ARBA" id="ARBA00022679"/>
    </source>
</evidence>
<dbReference type="Gene3D" id="2.160.10.10">
    <property type="entry name" value="Hexapeptide repeat proteins"/>
    <property type="match status" value="1"/>
</dbReference>
<dbReference type="InterPro" id="IPR011004">
    <property type="entry name" value="Trimer_LpxA-like_sf"/>
</dbReference>
<keyword evidence="1 3" id="KW-0808">Transferase</keyword>
<gene>
    <name evidence="3" type="ORF">DVG78_13940</name>
</gene>
<dbReference type="PANTHER" id="PTHR43584">
    <property type="entry name" value="NUCLEOTIDYL TRANSFERASE"/>
    <property type="match status" value="1"/>
</dbReference>
<organism evidence="3 4">
    <name type="scientific">Runella aurantiaca</name>
    <dbReference type="NCBI Taxonomy" id="2282308"/>
    <lineage>
        <taxon>Bacteria</taxon>
        <taxon>Pseudomonadati</taxon>
        <taxon>Bacteroidota</taxon>
        <taxon>Cytophagia</taxon>
        <taxon>Cytophagales</taxon>
        <taxon>Spirosomataceae</taxon>
        <taxon>Runella</taxon>
    </lineage>
</organism>
<dbReference type="Pfam" id="PF13562">
    <property type="entry name" value="NTP_transf_4"/>
    <property type="match status" value="1"/>
</dbReference>
<accession>A0A369I6A5</accession>
<dbReference type="NCBIfam" id="TIGR03991">
    <property type="entry name" value="alt_bact_glmU"/>
    <property type="match status" value="1"/>
</dbReference>
<name>A0A369I6A5_9BACT</name>
<dbReference type="GO" id="GO:0016746">
    <property type="term" value="F:acyltransferase activity"/>
    <property type="evidence" value="ECO:0007669"/>
    <property type="project" value="UniProtKB-KW"/>
</dbReference>
<evidence type="ECO:0000313" key="3">
    <source>
        <dbReference type="EMBL" id="RDB05299.1"/>
    </source>
</evidence>
<keyword evidence="4" id="KW-1185">Reference proteome</keyword>
<comment type="caution">
    <text evidence="3">The sequence shown here is derived from an EMBL/GenBank/DDBJ whole genome shotgun (WGS) entry which is preliminary data.</text>
</comment>
<protein>
    <submittedName>
        <fullName evidence="3">Glucose-1-phosphate thymidylyltransferase</fullName>
    </submittedName>
</protein>
<dbReference type="RefSeq" id="WP_114461683.1">
    <property type="nucleotide sequence ID" value="NZ_QPIW01000010.1"/>
</dbReference>
<dbReference type="Proteomes" id="UP000253141">
    <property type="component" value="Unassembled WGS sequence"/>
</dbReference>